<dbReference type="AlphaFoldDB" id="A0AB35FPE3"/>
<organism evidence="2 3">
    <name type="scientific">Rhizobium laguerreae</name>
    <dbReference type="NCBI Taxonomy" id="1076926"/>
    <lineage>
        <taxon>Bacteria</taxon>
        <taxon>Pseudomonadati</taxon>
        <taxon>Pseudomonadota</taxon>
        <taxon>Alphaproteobacteria</taxon>
        <taxon>Hyphomicrobiales</taxon>
        <taxon>Rhizobiaceae</taxon>
        <taxon>Rhizobium/Agrobacterium group</taxon>
        <taxon>Rhizobium</taxon>
    </lineage>
</organism>
<evidence type="ECO:0000256" key="1">
    <source>
        <dbReference type="SAM" id="MobiDB-lite"/>
    </source>
</evidence>
<feature type="region of interest" description="Disordered" evidence="1">
    <location>
        <begin position="41"/>
        <end position="76"/>
    </location>
</feature>
<protein>
    <submittedName>
        <fullName evidence="2">Uncharacterized protein</fullName>
    </submittedName>
</protein>
<dbReference type="RefSeq" id="WP_168257625.1">
    <property type="nucleotide sequence ID" value="NZ_JAAXQQ010000014.1"/>
</dbReference>
<dbReference type="GeneID" id="67484204"/>
<comment type="caution">
    <text evidence="2">The sequence shown here is derived from an EMBL/GenBank/DDBJ whole genome shotgun (WGS) entry which is preliminary data.</text>
</comment>
<dbReference type="EMBL" id="JAAXQQ010000014">
    <property type="protein sequence ID" value="MBY3068137.1"/>
    <property type="molecule type" value="Genomic_DNA"/>
</dbReference>
<proteinExistence type="predicted"/>
<dbReference type="Proteomes" id="UP000758022">
    <property type="component" value="Unassembled WGS sequence"/>
</dbReference>
<name>A0AB35FPE3_9HYPH</name>
<reference evidence="2" key="1">
    <citation type="submission" date="2020-04" db="EMBL/GenBank/DDBJ databases">
        <title>Global-level population genomics supports evidence of horizontal gene transfer on evolution of Rhizobia in Lentils.</title>
        <authorList>
            <person name="Gai Y."/>
            <person name="Cook D."/>
            <person name="Riely B."/>
        </authorList>
    </citation>
    <scope>NUCLEOTIDE SEQUENCE</scope>
    <source>
        <strain evidence="2">TLR9</strain>
    </source>
</reference>
<accession>A0AB35FPE3</accession>
<evidence type="ECO:0000313" key="3">
    <source>
        <dbReference type="Proteomes" id="UP000758022"/>
    </source>
</evidence>
<evidence type="ECO:0000313" key="2">
    <source>
        <dbReference type="EMBL" id="MBY3068137.1"/>
    </source>
</evidence>
<sequence length="76" mass="8341">MSFPWGLSRRFAMVYISGANKNRLGKRRFDALFDAGCGQVQQDNGNGKARRHHLADLRQTAPGPRPAGFSPAIDQG</sequence>
<gene>
    <name evidence="2" type="ORF">HFO74_32760</name>
</gene>